<organism evidence="2 3">
    <name type="scientific">Salvia divinorum</name>
    <name type="common">Maria pastora</name>
    <name type="synonym">Diviner's sage</name>
    <dbReference type="NCBI Taxonomy" id="28513"/>
    <lineage>
        <taxon>Eukaryota</taxon>
        <taxon>Viridiplantae</taxon>
        <taxon>Streptophyta</taxon>
        <taxon>Embryophyta</taxon>
        <taxon>Tracheophyta</taxon>
        <taxon>Spermatophyta</taxon>
        <taxon>Magnoliopsida</taxon>
        <taxon>eudicotyledons</taxon>
        <taxon>Gunneridae</taxon>
        <taxon>Pentapetalae</taxon>
        <taxon>asterids</taxon>
        <taxon>lamiids</taxon>
        <taxon>Lamiales</taxon>
        <taxon>Lamiaceae</taxon>
        <taxon>Nepetoideae</taxon>
        <taxon>Mentheae</taxon>
        <taxon>Salviinae</taxon>
        <taxon>Salvia</taxon>
        <taxon>Salvia subgen. Calosphace</taxon>
    </lineage>
</organism>
<accession>A0ABD1H0X5</accession>
<feature type="compositionally biased region" description="Polar residues" evidence="1">
    <location>
        <begin position="100"/>
        <end position="109"/>
    </location>
</feature>
<comment type="caution">
    <text evidence="2">The sequence shown here is derived from an EMBL/GenBank/DDBJ whole genome shotgun (WGS) entry which is preliminary data.</text>
</comment>
<protein>
    <submittedName>
        <fullName evidence="2">Uncharacterized protein</fullName>
    </submittedName>
</protein>
<evidence type="ECO:0000313" key="3">
    <source>
        <dbReference type="Proteomes" id="UP001567538"/>
    </source>
</evidence>
<feature type="compositionally biased region" description="Basic and acidic residues" evidence="1">
    <location>
        <begin position="114"/>
        <end position="128"/>
    </location>
</feature>
<feature type="region of interest" description="Disordered" evidence="1">
    <location>
        <begin position="18"/>
        <end position="54"/>
    </location>
</feature>
<sequence>MLIHLYFESSGSNVIKRNLRTLPPQNHNTTTQERRPRDRFKQHTQTRPYFAKRLPRPFGILERLTSAIRRAAAAGREQRWAGGDCCSADGTGGYPRTRQLDGSDNSSSGAAPRRRPDSTRLHDDSDAK</sequence>
<reference evidence="2 3" key="1">
    <citation type="submission" date="2024-06" db="EMBL/GenBank/DDBJ databases">
        <title>A chromosome level genome sequence of Diviner's sage (Salvia divinorum).</title>
        <authorList>
            <person name="Ford S.A."/>
            <person name="Ro D.-K."/>
            <person name="Ness R.W."/>
            <person name="Phillips M.A."/>
        </authorList>
    </citation>
    <scope>NUCLEOTIDE SEQUENCE [LARGE SCALE GENOMIC DNA]</scope>
    <source>
        <strain evidence="2">SAF-2024a</strain>
        <tissue evidence="2">Leaf</tissue>
    </source>
</reference>
<feature type="region of interest" description="Disordered" evidence="1">
    <location>
        <begin position="74"/>
        <end position="128"/>
    </location>
</feature>
<dbReference type="AlphaFoldDB" id="A0ABD1H0X5"/>
<proteinExistence type="predicted"/>
<feature type="compositionally biased region" description="Basic and acidic residues" evidence="1">
    <location>
        <begin position="32"/>
        <end position="41"/>
    </location>
</feature>
<evidence type="ECO:0000256" key="1">
    <source>
        <dbReference type="SAM" id="MobiDB-lite"/>
    </source>
</evidence>
<dbReference type="Proteomes" id="UP001567538">
    <property type="component" value="Unassembled WGS sequence"/>
</dbReference>
<keyword evidence="3" id="KW-1185">Reference proteome</keyword>
<evidence type="ECO:0000313" key="2">
    <source>
        <dbReference type="EMBL" id="KAL1548963.1"/>
    </source>
</evidence>
<dbReference type="EMBL" id="JBEAFC010000007">
    <property type="protein sequence ID" value="KAL1548963.1"/>
    <property type="molecule type" value="Genomic_DNA"/>
</dbReference>
<gene>
    <name evidence="2" type="ORF">AAHA92_17134</name>
</gene>
<name>A0ABD1H0X5_SALDI</name>